<accession>A0ABQ9JIR5</accession>
<reference evidence="2" key="1">
    <citation type="journal article" date="2023" name="Insect Mol. Biol.">
        <title>Genome sequencing provides insights into the evolution of gene families encoding plant cell wall-degrading enzymes in longhorned beetles.</title>
        <authorList>
            <person name="Shin N.R."/>
            <person name="Okamura Y."/>
            <person name="Kirsch R."/>
            <person name="Pauchet Y."/>
        </authorList>
    </citation>
    <scope>NUCLEOTIDE SEQUENCE</scope>
    <source>
        <strain evidence="2">MMC_N1</strain>
    </source>
</reference>
<gene>
    <name evidence="2" type="ORF">NQ317_015918</name>
</gene>
<name>A0ABQ9JIR5_9CUCU</name>
<dbReference type="EMBL" id="JAPWTJ010000472">
    <property type="protein sequence ID" value="KAJ8978108.1"/>
    <property type="molecule type" value="Genomic_DNA"/>
</dbReference>
<sequence length="346" mass="39696">MSRKIKVNRLAQDELTYELTVRGIGTGTCDQMRASLSRAFQMEKDGTSVKRPSYPYTHEQDVTAVTTKLDDFTIGVQAFDDGKSSNQYVRWETKLNHILGRVELMQTQDGDEAQLNKKSELMARIFDLMNKLDDRAKRHESQNVTPAEISMLSLRIDESSASDSDEDIRPNDTSGTSEAEPTRRVIKSTPVAKWDLHFLERKEGCLSTLFCNGLKEMRIRGMSPKWNFETAVDLFQGPALIWYRAVRREVGNWDALVRLLREEFQPVDYMKSSLKRLRRTGKDESIGIYLSIMSAMFDRLTCPVSESVQLKIIREIWLILPNSTRPSGHYVNSTITYFRTKTRGTS</sequence>
<organism evidence="2 3">
    <name type="scientific">Molorchus minor</name>
    <dbReference type="NCBI Taxonomy" id="1323400"/>
    <lineage>
        <taxon>Eukaryota</taxon>
        <taxon>Metazoa</taxon>
        <taxon>Ecdysozoa</taxon>
        <taxon>Arthropoda</taxon>
        <taxon>Hexapoda</taxon>
        <taxon>Insecta</taxon>
        <taxon>Pterygota</taxon>
        <taxon>Neoptera</taxon>
        <taxon>Endopterygota</taxon>
        <taxon>Coleoptera</taxon>
        <taxon>Polyphaga</taxon>
        <taxon>Cucujiformia</taxon>
        <taxon>Chrysomeloidea</taxon>
        <taxon>Cerambycidae</taxon>
        <taxon>Lamiinae</taxon>
        <taxon>Monochamini</taxon>
        <taxon>Molorchus</taxon>
    </lineage>
</organism>
<keyword evidence="3" id="KW-1185">Reference proteome</keyword>
<evidence type="ECO:0000256" key="1">
    <source>
        <dbReference type="SAM" id="MobiDB-lite"/>
    </source>
</evidence>
<proteinExistence type="predicted"/>
<dbReference type="Proteomes" id="UP001162164">
    <property type="component" value="Unassembled WGS sequence"/>
</dbReference>
<evidence type="ECO:0000313" key="3">
    <source>
        <dbReference type="Proteomes" id="UP001162164"/>
    </source>
</evidence>
<protein>
    <recommendedName>
        <fullName evidence="4">Retrotransposon gag domain-containing protein</fullName>
    </recommendedName>
</protein>
<evidence type="ECO:0000313" key="2">
    <source>
        <dbReference type="EMBL" id="KAJ8978108.1"/>
    </source>
</evidence>
<comment type="caution">
    <text evidence="2">The sequence shown here is derived from an EMBL/GenBank/DDBJ whole genome shotgun (WGS) entry which is preliminary data.</text>
</comment>
<evidence type="ECO:0008006" key="4">
    <source>
        <dbReference type="Google" id="ProtNLM"/>
    </source>
</evidence>
<feature type="region of interest" description="Disordered" evidence="1">
    <location>
        <begin position="160"/>
        <end position="184"/>
    </location>
</feature>